<comment type="caution">
    <text evidence="1">The sequence shown here is derived from an EMBL/GenBank/DDBJ whole genome shotgun (WGS) entry which is preliminary data.</text>
</comment>
<evidence type="ECO:0000313" key="2">
    <source>
        <dbReference type="Proteomes" id="UP001153269"/>
    </source>
</evidence>
<accession>A0A9N7YMB3</accession>
<reference evidence="1" key="1">
    <citation type="submission" date="2020-03" db="EMBL/GenBank/DDBJ databases">
        <authorList>
            <person name="Weist P."/>
        </authorList>
    </citation>
    <scope>NUCLEOTIDE SEQUENCE</scope>
</reference>
<sequence>MADLSQCIGSLTGSVAVPAGEKPLKDPPIDTRAPHPPPVFGLVAGAEPVSHMHRGLGVFHLQLVSGTWPQTRRVTTRLMGSMERNNQVRQTVPHLRLPVFLLAPPVLPSIPDLTSHGTSGERTGEGGEFGLGLIPSAFSTNRRTAGKRGILSAN</sequence>
<evidence type="ECO:0000313" key="1">
    <source>
        <dbReference type="EMBL" id="CAB1430546.1"/>
    </source>
</evidence>
<dbReference type="Proteomes" id="UP001153269">
    <property type="component" value="Unassembled WGS sequence"/>
</dbReference>
<dbReference type="AlphaFoldDB" id="A0A9N7YMB3"/>
<gene>
    <name evidence="1" type="ORF">PLEPLA_LOCUS18528</name>
</gene>
<dbReference type="EMBL" id="CADEAL010001242">
    <property type="protein sequence ID" value="CAB1430546.1"/>
    <property type="molecule type" value="Genomic_DNA"/>
</dbReference>
<keyword evidence="2" id="KW-1185">Reference proteome</keyword>
<organism evidence="1 2">
    <name type="scientific">Pleuronectes platessa</name>
    <name type="common">European plaice</name>
    <dbReference type="NCBI Taxonomy" id="8262"/>
    <lineage>
        <taxon>Eukaryota</taxon>
        <taxon>Metazoa</taxon>
        <taxon>Chordata</taxon>
        <taxon>Craniata</taxon>
        <taxon>Vertebrata</taxon>
        <taxon>Euteleostomi</taxon>
        <taxon>Actinopterygii</taxon>
        <taxon>Neopterygii</taxon>
        <taxon>Teleostei</taxon>
        <taxon>Neoteleostei</taxon>
        <taxon>Acanthomorphata</taxon>
        <taxon>Carangaria</taxon>
        <taxon>Pleuronectiformes</taxon>
        <taxon>Pleuronectoidei</taxon>
        <taxon>Pleuronectidae</taxon>
        <taxon>Pleuronectes</taxon>
    </lineage>
</organism>
<name>A0A9N7YMB3_PLEPL</name>
<protein>
    <submittedName>
        <fullName evidence="1">Uncharacterized protein</fullName>
    </submittedName>
</protein>
<proteinExistence type="predicted"/>